<evidence type="ECO:0000313" key="6">
    <source>
        <dbReference type="Proteomes" id="UP000291116"/>
    </source>
</evidence>
<evidence type="ECO:0000313" key="5">
    <source>
        <dbReference type="EMBL" id="VEU43379.1"/>
    </source>
</evidence>
<protein>
    <recommendedName>
        <fullName evidence="4">MPN domain-containing protein</fullName>
    </recommendedName>
</protein>
<dbReference type="AlphaFoldDB" id="A0A448ZMW6"/>
<sequence length="345" mass="38619">MSAMQIDEEEASPVEVPLVGEINQVTMHPLVLLSAADHYHRVARGTRKRVVGVLLGSASKGVVDCTNSFAVPFEEDSKNASVFYLDHNYLENMLAMFRKVNAKERVVGFYSTGPQIRQNDLRIHDIVKRFLPSKTITPPVFCIIDIRPDRQSLPTTAYKVVEEVSTRDGQREVKLNFAHVPTEMGAIEAEEVGVEHLLRDINDPTVSTVASLIKGKISGLATLAEKLVECKDYLEACVRGDQKTNPDIVANLQNILNLLPNLNTEEMVRSILIKTNDMQLAIYLSALIRSVIALHDLINNRIRYGENGTDIEEEKKEETEKEKSTTDDDKDKSGSDSKEKTEEKK</sequence>
<feature type="region of interest" description="Disordered" evidence="3">
    <location>
        <begin position="306"/>
        <end position="345"/>
    </location>
</feature>
<dbReference type="Pfam" id="PF01398">
    <property type="entry name" value="JAB"/>
    <property type="match status" value="1"/>
</dbReference>
<evidence type="ECO:0000259" key="4">
    <source>
        <dbReference type="PROSITE" id="PS50249"/>
    </source>
</evidence>
<dbReference type="OrthoDB" id="10256771at2759"/>
<dbReference type="SMART" id="SM00232">
    <property type="entry name" value="JAB_MPN"/>
    <property type="match status" value="1"/>
</dbReference>
<gene>
    <name evidence="5" type="ORF">PSNMU_V1.4_AUG-EV-PASAV3_0104020</name>
</gene>
<dbReference type="GO" id="GO:0043161">
    <property type="term" value="P:proteasome-mediated ubiquitin-dependent protein catabolic process"/>
    <property type="evidence" value="ECO:0007669"/>
    <property type="project" value="TreeGrafter"/>
</dbReference>
<dbReference type="InterPro" id="IPR033858">
    <property type="entry name" value="MPN_RPN7_8"/>
</dbReference>
<dbReference type="Proteomes" id="UP000291116">
    <property type="component" value="Unassembled WGS sequence"/>
</dbReference>
<dbReference type="InterPro" id="IPR024969">
    <property type="entry name" value="EIF3F/CSN6-like_C"/>
</dbReference>
<name>A0A448ZMW6_9STRA</name>
<accession>A0A448ZMW6</accession>
<reference evidence="5 6" key="1">
    <citation type="submission" date="2019-01" db="EMBL/GenBank/DDBJ databases">
        <authorList>
            <person name="Ferrante I. M."/>
        </authorList>
    </citation>
    <scope>NUCLEOTIDE SEQUENCE [LARGE SCALE GENOMIC DNA]</scope>
    <source>
        <strain evidence="5 6">B856</strain>
    </source>
</reference>
<dbReference type="PANTHER" id="PTHR10540:SF7">
    <property type="entry name" value="26S PROTEASOME NON-ATPASE REGULATORY SUBUNIT 7"/>
    <property type="match status" value="1"/>
</dbReference>
<evidence type="ECO:0000256" key="3">
    <source>
        <dbReference type="SAM" id="MobiDB-lite"/>
    </source>
</evidence>
<dbReference type="Pfam" id="PF13012">
    <property type="entry name" value="MitMem_reg"/>
    <property type="match status" value="1"/>
</dbReference>
<dbReference type="GO" id="GO:0008237">
    <property type="term" value="F:metallopeptidase activity"/>
    <property type="evidence" value="ECO:0007669"/>
    <property type="project" value="InterPro"/>
</dbReference>
<feature type="compositionally biased region" description="Basic and acidic residues" evidence="3">
    <location>
        <begin position="313"/>
        <end position="345"/>
    </location>
</feature>
<proteinExistence type="inferred from homology"/>
<organism evidence="5 6">
    <name type="scientific">Pseudo-nitzschia multistriata</name>
    <dbReference type="NCBI Taxonomy" id="183589"/>
    <lineage>
        <taxon>Eukaryota</taxon>
        <taxon>Sar</taxon>
        <taxon>Stramenopiles</taxon>
        <taxon>Ochrophyta</taxon>
        <taxon>Bacillariophyta</taxon>
        <taxon>Bacillariophyceae</taxon>
        <taxon>Bacillariophycidae</taxon>
        <taxon>Bacillariales</taxon>
        <taxon>Bacillariaceae</taxon>
        <taxon>Pseudo-nitzschia</taxon>
    </lineage>
</organism>
<dbReference type="GO" id="GO:0005838">
    <property type="term" value="C:proteasome regulatory particle"/>
    <property type="evidence" value="ECO:0007669"/>
    <property type="project" value="InterPro"/>
</dbReference>
<dbReference type="InterPro" id="IPR037518">
    <property type="entry name" value="MPN"/>
</dbReference>
<dbReference type="InterPro" id="IPR000555">
    <property type="entry name" value="JAMM/MPN+_dom"/>
</dbReference>
<keyword evidence="6" id="KW-1185">Reference proteome</keyword>
<feature type="domain" description="MPN" evidence="4">
    <location>
        <begin position="25"/>
        <end position="164"/>
    </location>
</feature>
<dbReference type="CDD" id="cd08062">
    <property type="entry name" value="MPN_RPN7_8"/>
    <property type="match status" value="1"/>
</dbReference>
<dbReference type="PANTHER" id="PTHR10540">
    <property type="entry name" value="EUKARYOTIC TRANSLATION INITIATION FACTOR 3 SUBUNIT F-RELATED"/>
    <property type="match status" value="1"/>
</dbReference>
<keyword evidence="2" id="KW-0647">Proteasome</keyword>
<comment type="similarity">
    <text evidence="1">Belongs to the peptidase M67A family.</text>
</comment>
<dbReference type="PROSITE" id="PS50249">
    <property type="entry name" value="MPN"/>
    <property type="match status" value="1"/>
</dbReference>
<dbReference type="Gene3D" id="3.40.140.10">
    <property type="entry name" value="Cytidine Deaminase, domain 2"/>
    <property type="match status" value="1"/>
</dbReference>
<evidence type="ECO:0000256" key="1">
    <source>
        <dbReference type="ARBA" id="ARBA00008568"/>
    </source>
</evidence>
<dbReference type="EMBL" id="CAACVS010000540">
    <property type="protein sequence ID" value="VEU43379.1"/>
    <property type="molecule type" value="Genomic_DNA"/>
</dbReference>
<evidence type="ECO:0000256" key="2">
    <source>
        <dbReference type="ARBA" id="ARBA00022942"/>
    </source>
</evidence>